<dbReference type="VEuPathDB" id="TriTrypDB:TcIL3000_10_10270"/>
<dbReference type="EMBL" id="HE575323">
    <property type="protein sequence ID" value="CCC94248.1"/>
    <property type="molecule type" value="Genomic_DNA"/>
</dbReference>
<proteinExistence type="predicted"/>
<name>G0UXY1_TRYCI</name>
<reference evidence="1" key="1">
    <citation type="journal article" date="2012" name="Proc. Natl. Acad. Sci. U.S.A.">
        <title>Antigenic diversity is generated by distinct evolutionary mechanisms in African trypanosome species.</title>
        <authorList>
            <person name="Jackson A.P."/>
            <person name="Berry A."/>
            <person name="Aslett M."/>
            <person name="Allison H.C."/>
            <person name="Burton P."/>
            <person name="Vavrova-Anderson J."/>
            <person name="Brown R."/>
            <person name="Browne H."/>
            <person name="Corton N."/>
            <person name="Hauser H."/>
            <person name="Gamble J."/>
            <person name="Gilderthorp R."/>
            <person name="Marcello L."/>
            <person name="McQuillan J."/>
            <person name="Otto T.D."/>
            <person name="Quail M.A."/>
            <person name="Sanders M.J."/>
            <person name="van Tonder A."/>
            <person name="Ginger M.L."/>
            <person name="Field M.C."/>
            <person name="Barry J.D."/>
            <person name="Hertz-Fowler C."/>
            <person name="Berriman M."/>
        </authorList>
    </citation>
    <scope>NUCLEOTIDE SEQUENCE</scope>
    <source>
        <strain evidence="1">IL3000</strain>
    </source>
</reference>
<gene>
    <name evidence="1" type="ORF">TCIL3000_10_10270</name>
</gene>
<dbReference type="AlphaFoldDB" id="G0UXY1"/>
<protein>
    <submittedName>
        <fullName evidence="1">Uncharacterized protein TCIL3000_10_10270</fullName>
    </submittedName>
</protein>
<organism evidence="1">
    <name type="scientific">Trypanosoma congolense (strain IL3000)</name>
    <dbReference type="NCBI Taxonomy" id="1068625"/>
    <lineage>
        <taxon>Eukaryota</taxon>
        <taxon>Discoba</taxon>
        <taxon>Euglenozoa</taxon>
        <taxon>Kinetoplastea</taxon>
        <taxon>Metakinetoplastina</taxon>
        <taxon>Trypanosomatida</taxon>
        <taxon>Trypanosomatidae</taxon>
        <taxon>Trypanosoma</taxon>
        <taxon>Nannomonas</taxon>
    </lineage>
</organism>
<evidence type="ECO:0000313" key="1">
    <source>
        <dbReference type="EMBL" id="CCC94248.1"/>
    </source>
</evidence>
<sequence length="165" mass="18983">MHTLSLVFIDTPGRSFITSVARCTAHVFNKYCHCRGYSNMPVIIERNHGTAAQQLLPVLPFCSAPIVITTIQVDANNWLSRNIIRNTHKNGMPMTPIKKRVKKNRQKTTTTTWTPHGQQERAIKVSPDVSFFHHGLTSHWFYLSDLVVTQGVRKQPFWQYSEYKS</sequence>
<accession>G0UXY1</accession>